<protein>
    <recommendedName>
        <fullName evidence="4">YcxB-like protein domain-containing protein</fullName>
    </recommendedName>
</protein>
<comment type="caution">
    <text evidence="2">The sequence shown here is derived from an EMBL/GenBank/DDBJ whole genome shotgun (WGS) entry which is preliminary data.</text>
</comment>
<proteinExistence type="predicted"/>
<keyword evidence="1" id="KW-0472">Membrane</keyword>
<organism evidence="2 3">
    <name type="scientific">Mucilaginibacter aquariorum</name>
    <dbReference type="NCBI Taxonomy" id="2967225"/>
    <lineage>
        <taxon>Bacteria</taxon>
        <taxon>Pseudomonadati</taxon>
        <taxon>Bacteroidota</taxon>
        <taxon>Sphingobacteriia</taxon>
        <taxon>Sphingobacteriales</taxon>
        <taxon>Sphingobacteriaceae</taxon>
        <taxon>Mucilaginibacter</taxon>
    </lineage>
</organism>
<evidence type="ECO:0000313" key="3">
    <source>
        <dbReference type="Proteomes" id="UP001204376"/>
    </source>
</evidence>
<gene>
    <name evidence="2" type="ORF">NPE20_23060</name>
</gene>
<keyword evidence="1" id="KW-0812">Transmembrane</keyword>
<evidence type="ECO:0000256" key="1">
    <source>
        <dbReference type="SAM" id="Phobius"/>
    </source>
</evidence>
<sequence length="180" mass="21414">MIINLILNAEDYLTYQLYTASVNKEARKKRLKSWLTVTGLSFLTALAFYVSGDMFLFYYALFVGVAALFFYPLYQRVQYKKFYKKHVVKNNEYRFGKESLVTFQPDYIEIKDITYEGKLFTSEIEQINEIGTHYFIKFKVGESLIIPKQQVNQTSFLTEILSIFQNPNIVIQKQLEWRWK</sequence>
<feature type="transmembrane region" description="Helical" evidence="1">
    <location>
        <begin position="56"/>
        <end position="74"/>
    </location>
</feature>
<dbReference type="Proteomes" id="UP001204376">
    <property type="component" value="Unassembled WGS sequence"/>
</dbReference>
<keyword evidence="3" id="KW-1185">Reference proteome</keyword>
<name>A0ABT1T8D5_9SPHI</name>
<keyword evidence="1" id="KW-1133">Transmembrane helix</keyword>
<feature type="transmembrane region" description="Helical" evidence="1">
    <location>
        <begin position="33"/>
        <end position="50"/>
    </location>
</feature>
<evidence type="ECO:0000313" key="2">
    <source>
        <dbReference type="EMBL" id="MCQ6960879.1"/>
    </source>
</evidence>
<evidence type="ECO:0008006" key="4">
    <source>
        <dbReference type="Google" id="ProtNLM"/>
    </source>
</evidence>
<reference evidence="2 3" key="1">
    <citation type="submission" date="2022-07" db="EMBL/GenBank/DDBJ databases">
        <title>Mucilaginibacter sp. JC4.</title>
        <authorList>
            <person name="Le V."/>
            <person name="Ko S.-R."/>
            <person name="Ahn C.-Y."/>
            <person name="Oh H.-M."/>
        </authorList>
    </citation>
    <scope>NUCLEOTIDE SEQUENCE [LARGE SCALE GENOMIC DNA]</scope>
    <source>
        <strain evidence="2 3">JC4</strain>
    </source>
</reference>
<dbReference type="RefSeq" id="WP_256541050.1">
    <property type="nucleotide sequence ID" value="NZ_JANHOH010000010.1"/>
</dbReference>
<accession>A0ABT1T8D5</accession>
<dbReference type="EMBL" id="JANHOH010000010">
    <property type="protein sequence ID" value="MCQ6960879.1"/>
    <property type="molecule type" value="Genomic_DNA"/>
</dbReference>